<dbReference type="EMBL" id="GBRH01213971">
    <property type="protein sequence ID" value="JAD83924.1"/>
    <property type="molecule type" value="Transcribed_RNA"/>
</dbReference>
<sequence length="38" mass="4125">MISSIFLGSFNNGIFYSNGNCSPCVCCWATCANLQSRD</sequence>
<reference evidence="1" key="1">
    <citation type="submission" date="2014-09" db="EMBL/GenBank/DDBJ databases">
        <authorList>
            <person name="Magalhaes I.L.F."/>
            <person name="Oliveira U."/>
            <person name="Santos F.R."/>
            <person name="Vidigal T.H.D.A."/>
            <person name="Brescovit A.D."/>
            <person name="Santos A.J."/>
        </authorList>
    </citation>
    <scope>NUCLEOTIDE SEQUENCE</scope>
    <source>
        <tissue evidence="1">Shoot tissue taken approximately 20 cm above the soil surface</tissue>
    </source>
</reference>
<dbReference type="AlphaFoldDB" id="A0A0A9D5N8"/>
<accession>A0A0A9D5N8</accession>
<name>A0A0A9D5N8_ARUDO</name>
<proteinExistence type="predicted"/>
<organism evidence="1">
    <name type="scientific">Arundo donax</name>
    <name type="common">Giant reed</name>
    <name type="synonym">Donax arundinaceus</name>
    <dbReference type="NCBI Taxonomy" id="35708"/>
    <lineage>
        <taxon>Eukaryota</taxon>
        <taxon>Viridiplantae</taxon>
        <taxon>Streptophyta</taxon>
        <taxon>Embryophyta</taxon>
        <taxon>Tracheophyta</taxon>
        <taxon>Spermatophyta</taxon>
        <taxon>Magnoliopsida</taxon>
        <taxon>Liliopsida</taxon>
        <taxon>Poales</taxon>
        <taxon>Poaceae</taxon>
        <taxon>PACMAD clade</taxon>
        <taxon>Arundinoideae</taxon>
        <taxon>Arundineae</taxon>
        <taxon>Arundo</taxon>
    </lineage>
</organism>
<reference evidence="1" key="2">
    <citation type="journal article" date="2015" name="Data Brief">
        <title>Shoot transcriptome of the giant reed, Arundo donax.</title>
        <authorList>
            <person name="Barrero R.A."/>
            <person name="Guerrero F.D."/>
            <person name="Moolhuijzen P."/>
            <person name="Goolsby J.A."/>
            <person name="Tidwell J."/>
            <person name="Bellgard S.E."/>
            <person name="Bellgard M.I."/>
        </authorList>
    </citation>
    <scope>NUCLEOTIDE SEQUENCE</scope>
    <source>
        <tissue evidence="1">Shoot tissue taken approximately 20 cm above the soil surface</tissue>
    </source>
</reference>
<protein>
    <submittedName>
        <fullName evidence="1">Uncharacterized protein</fullName>
    </submittedName>
</protein>
<evidence type="ECO:0000313" key="1">
    <source>
        <dbReference type="EMBL" id="JAD83924.1"/>
    </source>
</evidence>